<protein>
    <submittedName>
        <fullName evidence="2">Uncharacterized protein</fullName>
    </submittedName>
</protein>
<dbReference type="Proteomes" id="UP001212175">
    <property type="component" value="Segment"/>
</dbReference>
<gene>
    <name evidence="2" type="primary">72</name>
    <name evidence="2" type="ORF">SEA_BOLT007_72</name>
</gene>
<name>A0AA49E4F2_9CAUD</name>
<accession>A0AA49E4F2</accession>
<reference evidence="2 3" key="1">
    <citation type="submission" date="2022-12" db="EMBL/GenBank/DDBJ databases">
        <authorList>
            <person name="Batteikh M."/>
            <person name="Krug K."/>
            <person name="Kamarzar M."/>
            <person name="Huq N."/>
            <person name="Esparza P.D."/>
            <person name="Ma Y."/>
            <person name="Wang J.Y."/>
            <person name="Fleming H.S."/>
            <person name="Wright N.E."/>
            <person name="Melkote A."/>
            <person name="Senthilvelan J."/>
            <person name="Rajiv S."/>
            <person name="Paek B.H."/>
            <person name="Gonzalez C."/>
            <person name="Abuwarda M."/>
            <person name="Niazmandi K."/>
            <person name="Whang A."/>
            <person name="Magaling J.T.M."/>
            <person name="Seeman S."/>
            <person name="Chai A.E."/>
            <person name="Zorawik M."/>
            <person name="Kasemsunt F."/>
            <person name="Garza D.R."/>
            <person name="Ngo R.T."/>
            <person name="Reddi K."/>
            <person name="Freise A.C."/>
            <person name="Garcia-Vedrenne A.E."/>
            <person name="Garlena R.A."/>
            <person name="Russell D.A."/>
            <person name="Jacobs-Sera D."/>
            <person name="Hatfull G.F."/>
        </authorList>
    </citation>
    <scope>NUCLEOTIDE SEQUENCE [LARGE SCALE GENOMIC DNA]</scope>
</reference>
<evidence type="ECO:0000313" key="3">
    <source>
        <dbReference type="Proteomes" id="UP001212175"/>
    </source>
</evidence>
<feature type="region of interest" description="Disordered" evidence="1">
    <location>
        <begin position="27"/>
        <end position="49"/>
    </location>
</feature>
<sequence>MRPGEIVGEQTAEEGFRIRVLPPRPGARPITLSVGPAPRRFQPPGKRLSRWQRANDYRPPTARRLYWVVAGELSEDRDGLEYISQHYDFGIAIRSALRRANKLAATPRRRK</sequence>
<keyword evidence="3" id="KW-1185">Reference proteome</keyword>
<evidence type="ECO:0000313" key="2">
    <source>
        <dbReference type="EMBL" id="WBF79040.1"/>
    </source>
</evidence>
<dbReference type="EMBL" id="OP985600">
    <property type="protein sequence ID" value="WBF79040.1"/>
    <property type="molecule type" value="Genomic_DNA"/>
</dbReference>
<organism evidence="2 3">
    <name type="scientific">Arthrobacter phage Bolt007</name>
    <dbReference type="NCBI Taxonomy" id="3017297"/>
    <lineage>
        <taxon>Viruses</taxon>
        <taxon>Duplodnaviria</taxon>
        <taxon>Heunggongvirae</taxon>
        <taxon>Uroviricota</taxon>
        <taxon>Caudoviricetes</taxon>
        <taxon>Berryhillviridae</taxon>
        <taxon>Lilmacvirus</taxon>
        <taxon>Lilmacvirus bolt007</taxon>
    </lineage>
</organism>
<evidence type="ECO:0000256" key="1">
    <source>
        <dbReference type="SAM" id="MobiDB-lite"/>
    </source>
</evidence>
<proteinExistence type="predicted"/>